<accession>A0A0A9B3P3</accession>
<feature type="signal peptide" evidence="1">
    <location>
        <begin position="1"/>
        <end position="18"/>
    </location>
</feature>
<sequence length="41" mass="4339">MVLLVIVALSSFCKVTLPVVSRGEIGQHPLMCNPGNSQSRG</sequence>
<evidence type="ECO:0000313" key="2">
    <source>
        <dbReference type="EMBL" id="JAD55795.1"/>
    </source>
</evidence>
<protein>
    <submittedName>
        <fullName evidence="2">Uncharacterized protein</fullName>
    </submittedName>
</protein>
<dbReference type="AlphaFoldDB" id="A0A0A9B3P3"/>
<organism evidence="2">
    <name type="scientific">Arundo donax</name>
    <name type="common">Giant reed</name>
    <name type="synonym">Donax arundinaceus</name>
    <dbReference type="NCBI Taxonomy" id="35708"/>
    <lineage>
        <taxon>Eukaryota</taxon>
        <taxon>Viridiplantae</taxon>
        <taxon>Streptophyta</taxon>
        <taxon>Embryophyta</taxon>
        <taxon>Tracheophyta</taxon>
        <taxon>Spermatophyta</taxon>
        <taxon>Magnoliopsida</taxon>
        <taxon>Liliopsida</taxon>
        <taxon>Poales</taxon>
        <taxon>Poaceae</taxon>
        <taxon>PACMAD clade</taxon>
        <taxon>Arundinoideae</taxon>
        <taxon>Arundineae</taxon>
        <taxon>Arundo</taxon>
    </lineage>
</organism>
<reference evidence="2" key="1">
    <citation type="submission" date="2014-09" db="EMBL/GenBank/DDBJ databases">
        <authorList>
            <person name="Magalhaes I.L.F."/>
            <person name="Oliveira U."/>
            <person name="Santos F.R."/>
            <person name="Vidigal T.H.D.A."/>
            <person name="Brescovit A.D."/>
            <person name="Santos A.J."/>
        </authorList>
    </citation>
    <scope>NUCLEOTIDE SEQUENCE</scope>
    <source>
        <tissue evidence="2">Shoot tissue taken approximately 20 cm above the soil surface</tissue>
    </source>
</reference>
<keyword evidence="1" id="KW-0732">Signal</keyword>
<evidence type="ECO:0000256" key="1">
    <source>
        <dbReference type="SAM" id="SignalP"/>
    </source>
</evidence>
<name>A0A0A9B3P3_ARUDO</name>
<reference evidence="2" key="2">
    <citation type="journal article" date="2015" name="Data Brief">
        <title>Shoot transcriptome of the giant reed, Arundo donax.</title>
        <authorList>
            <person name="Barrero R.A."/>
            <person name="Guerrero F.D."/>
            <person name="Moolhuijzen P."/>
            <person name="Goolsby J.A."/>
            <person name="Tidwell J."/>
            <person name="Bellgard S.E."/>
            <person name="Bellgard M.I."/>
        </authorList>
    </citation>
    <scope>NUCLEOTIDE SEQUENCE</scope>
    <source>
        <tissue evidence="2">Shoot tissue taken approximately 20 cm above the soil surface</tissue>
    </source>
</reference>
<proteinExistence type="predicted"/>
<dbReference type="EMBL" id="GBRH01242100">
    <property type="protein sequence ID" value="JAD55795.1"/>
    <property type="molecule type" value="Transcribed_RNA"/>
</dbReference>
<feature type="chain" id="PRO_5002062762" evidence="1">
    <location>
        <begin position="19"/>
        <end position="41"/>
    </location>
</feature>